<dbReference type="Proteomes" id="UP000590749">
    <property type="component" value="Unassembled WGS sequence"/>
</dbReference>
<evidence type="ECO:0008006" key="8">
    <source>
        <dbReference type="Google" id="ProtNLM"/>
    </source>
</evidence>
<accession>A0A7W5AKF3</accession>
<feature type="region of interest" description="Disordered" evidence="5">
    <location>
        <begin position="81"/>
        <end position="105"/>
    </location>
</feature>
<protein>
    <recommendedName>
        <fullName evidence="8">Golgi phosphoprotein 3 (GPP34)</fullName>
    </recommendedName>
</protein>
<keyword evidence="2" id="KW-0333">Golgi apparatus</keyword>
<keyword evidence="3" id="KW-0446">Lipid-binding</keyword>
<dbReference type="GO" id="GO:0070273">
    <property type="term" value="F:phosphatidylinositol-4-phosphate binding"/>
    <property type="evidence" value="ECO:0007669"/>
    <property type="project" value="InterPro"/>
</dbReference>
<comment type="caution">
    <text evidence="6">The sequence shown here is derived from an EMBL/GenBank/DDBJ whole genome shotgun (WGS) entry which is preliminary data.</text>
</comment>
<sequence>MSSVEPQRLTDCLWLAAHDSLDGKPRIGEWSLGVGLATGMLGELIHNNCLEVREGEIFRADGSNCDDPALRPLLDKMAAEEASWPPTTASATPRPRAPVDPHAGWEPPYPPHHGADWPTQAFDTRAWPTQPAATSPWPPTPGSRYQNAAPPEHTRHRKRGHDLRKWMSYLAYDRRAETLVVDRLTRTGLAQRQERRRWVGGSTVRYVPRDSVVAGTPASRVRIAVQSGRGLSRMQLLLAGLFLATGLHHHALETLSPLERSQLADELKTGLDDMSRELLRTADAAIGEAAMR</sequence>
<keyword evidence="7" id="KW-1185">Reference proteome</keyword>
<name>A0A7W5AKF3_9ACTN</name>
<evidence type="ECO:0000313" key="7">
    <source>
        <dbReference type="Proteomes" id="UP000590749"/>
    </source>
</evidence>
<gene>
    <name evidence="6" type="ORF">FHR83_005439</name>
</gene>
<evidence type="ECO:0000313" key="6">
    <source>
        <dbReference type="EMBL" id="MBB3097755.1"/>
    </source>
</evidence>
<dbReference type="Pfam" id="PF05719">
    <property type="entry name" value="GPP34"/>
    <property type="match status" value="2"/>
</dbReference>
<keyword evidence="4" id="KW-0472">Membrane</keyword>
<dbReference type="AlphaFoldDB" id="A0A7W5AKF3"/>
<dbReference type="GO" id="GO:0005737">
    <property type="term" value="C:cytoplasm"/>
    <property type="evidence" value="ECO:0007669"/>
    <property type="project" value="UniProtKB-ARBA"/>
</dbReference>
<feature type="compositionally biased region" description="Low complexity" evidence="5">
    <location>
        <begin position="82"/>
        <end position="94"/>
    </location>
</feature>
<dbReference type="GO" id="GO:0012505">
    <property type="term" value="C:endomembrane system"/>
    <property type="evidence" value="ECO:0007669"/>
    <property type="project" value="UniProtKB-ARBA"/>
</dbReference>
<dbReference type="Gene3D" id="1.10.3630.10">
    <property type="entry name" value="yeast vps74-n-term truncation variant domain like"/>
    <property type="match status" value="2"/>
</dbReference>
<dbReference type="EMBL" id="JACHXF010000012">
    <property type="protein sequence ID" value="MBB3097755.1"/>
    <property type="molecule type" value="Genomic_DNA"/>
</dbReference>
<dbReference type="InterPro" id="IPR008628">
    <property type="entry name" value="GPP34-like"/>
</dbReference>
<dbReference type="RefSeq" id="WP_183223179.1">
    <property type="nucleotide sequence ID" value="NZ_BMPW01000019.1"/>
</dbReference>
<evidence type="ECO:0000256" key="4">
    <source>
        <dbReference type="ARBA" id="ARBA00023136"/>
    </source>
</evidence>
<organism evidence="6 7">
    <name type="scientific">Actinoplanes campanulatus</name>
    <dbReference type="NCBI Taxonomy" id="113559"/>
    <lineage>
        <taxon>Bacteria</taxon>
        <taxon>Bacillati</taxon>
        <taxon>Actinomycetota</taxon>
        <taxon>Actinomycetes</taxon>
        <taxon>Micromonosporales</taxon>
        <taxon>Micromonosporaceae</taxon>
        <taxon>Actinoplanes</taxon>
    </lineage>
</organism>
<reference evidence="6 7" key="1">
    <citation type="submission" date="2020-08" db="EMBL/GenBank/DDBJ databases">
        <title>Genomic Encyclopedia of Type Strains, Phase III (KMG-III): the genomes of soil and plant-associated and newly described type strains.</title>
        <authorList>
            <person name="Whitman W."/>
        </authorList>
    </citation>
    <scope>NUCLEOTIDE SEQUENCE [LARGE SCALE GENOMIC DNA]</scope>
    <source>
        <strain evidence="6 7">CECT 3287</strain>
    </source>
</reference>
<comment type="subcellular location">
    <subcellularLocation>
        <location evidence="1">Golgi apparatus membrane</location>
        <topology evidence="1">Peripheral membrane protein</topology>
        <orientation evidence="1">Cytoplasmic side</orientation>
    </subcellularLocation>
</comment>
<feature type="region of interest" description="Disordered" evidence="5">
    <location>
        <begin position="128"/>
        <end position="160"/>
    </location>
</feature>
<evidence type="ECO:0000256" key="3">
    <source>
        <dbReference type="ARBA" id="ARBA00023121"/>
    </source>
</evidence>
<dbReference type="InterPro" id="IPR038261">
    <property type="entry name" value="GPP34-like_sf"/>
</dbReference>
<evidence type="ECO:0000256" key="2">
    <source>
        <dbReference type="ARBA" id="ARBA00023034"/>
    </source>
</evidence>
<evidence type="ECO:0000256" key="1">
    <source>
        <dbReference type="ARBA" id="ARBA00004255"/>
    </source>
</evidence>
<proteinExistence type="predicted"/>
<evidence type="ECO:0000256" key="5">
    <source>
        <dbReference type="SAM" id="MobiDB-lite"/>
    </source>
</evidence>